<accession>A0ABR6YU93</accession>
<comment type="caution">
    <text evidence="6">The sequence shown here is derived from an EMBL/GenBank/DDBJ whole genome shotgun (WGS) entry which is preliminary data.</text>
</comment>
<evidence type="ECO:0000256" key="3">
    <source>
        <dbReference type="ARBA" id="ARBA00022676"/>
    </source>
</evidence>
<evidence type="ECO:0000256" key="1">
    <source>
        <dbReference type="ARBA" id="ARBA00004776"/>
    </source>
</evidence>
<evidence type="ECO:0000313" key="6">
    <source>
        <dbReference type="EMBL" id="MBC3898675.1"/>
    </source>
</evidence>
<reference evidence="6 7" key="1">
    <citation type="journal article" date="2020" name="mSystems">
        <title>Defining Genomic and Predicted Metabolic Features of the Acetobacterium Genus.</title>
        <authorList>
            <person name="Ross D.E."/>
            <person name="Marshall C.W."/>
            <person name="Gulliver D."/>
            <person name="May H.D."/>
            <person name="Norman R.S."/>
        </authorList>
    </citation>
    <scope>NUCLEOTIDE SEQUENCE [LARGE SCALE GENOMIC DNA]</scope>
    <source>
        <strain evidence="6 7">DSM 4132</strain>
    </source>
</reference>
<comment type="similarity">
    <text evidence="2">Belongs to the glycosyltransferase 2 family.</text>
</comment>
<sequence>MNEKICAGIVLFNPDIDRLKENITSIVEQVQAIYLQDNGSSNISQIEEYLAKEKKVVLSRNSTNKGIAWALNRICERGLQDGFEWIITLDQDSVCPENMVSGFESYLKNADMLCPKIVDRNYGLLDGSERKTEIIKECITSGCLLYLKSWVSINGFDEVMFIDGVDFEFCYRMNKAGMKILRVNGVVLYHEIGSISIRKFLGLKVIVKNHSAFRKYYIAKNIIYMARKRKNFPLLIKGIFQEVKLGGIVLLYEDDKKAKLGSVIKGIYDGITIQISR</sequence>
<dbReference type="EMBL" id="WJBE01000002">
    <property type="protein sequence ID" value="MBC3898675.1"/>
    <property type="molecule type" value="Genomic_DNA"/>
</dbReference>
<dbReference type="InterPro" id="IPR029044">
    <property type="entry name" value="Nucleotide-diphossugar_trans"/>
</dbReference>
<evidence type="ECO:0000256" key="4">
    <source>
        <dbReference type="ARBA" id="ARBA00022679"/>
    </source>
</evidence>
<protein>
    <submittedName>
        <fullName evidence="6">Glycosyltransferase</fullName>
    </submittedName>
</protein>
<dbReference type="RefSeq" id="WP_186893292.1">
    <property type="nucleotide sequence ID" value="NZ_WJBE01000002.1"/>
</dbReference>
<dbReference type="Proteomes" id="UP000622405">
    <property type="component" value="Unassembled WGS sequence"/>
</dbReference>
<keyword evidence="3" id="KW-0328">Glycosyltransferase</keyword>
<name>A0ABR6YU93_9FIRM</name>
<keyword evidence="4" id="KW-0808">Transferase</keyword>
<dbReference type="SUPFAM" id="SSF53448">
    <property type="entry name" value="Nucleotide-diphospho-sugar transferases"/>
    <property type="match status" value="1"/>
</dbReference>
<proteinExistence type="inferred from homology"/>
<evidence type="ECO:0000256" key="2">
    <source>
        <dbReference type="ARBA" id="ARBA00006739"/>
    </source>
</evidence>
<dbReference type="InterPro" id="IPR001173">
    <property type="entry name" value="Glyco_trans_2-like"/>
</dbReference>
<keyword evidence="7" id="KW-1185">Reference proteome</keyword>
<dbReference type="Gene3D" id="3.90.550.10">
    <property type="entry name" value="Spore Coat Polysaccharide Biosynthesis Protein SpsA, Chain A"/>
    <property type="match status" value="1"/>
</dbReference>
<comment type="pathway">
    <text evidence="1">Cell wall biogenesis; cell wall polysaccharide biosynthesis.</text>
</comment>
<dbReference type="PANTHER" id="PTHR43179:SF12">
    <property type="entry name" value="GALACTOFURANOSYLTRANSFERASE GLFT2"/>
    <property type="match status" value="1"/>
</dbReference>
<evidence type="ECO:0000313" key="7">
    <source>
        <dbReference type="Proteomes" id="UP000622405"/>
    </source>
</evidence>
<gene>
    <name evidence="6" type="ORF">GH811_03485</name>
</gene>
<dbReference type="CDD" id="cd02526">
    <property type="entry name" value="GT2_RfbF_like"/>
    <property type="match status" value="1"/>
</dbReference>
<dbReference type="PANTHER" id="PTHR43179">
    <property type="entry name" value="RHAMNOSYLTRANSFERASE WBBL"/>
    <property type="match status" value="1"/>
</dbReference>
<organism evidence="6 7">
    <name type="scientific">Acetobacterium malicum</name>
    <dbReference type="NCBI Taxonomy" id="52692"/>
    <lineage>
        <taxon>Bacteria</taxon>
        <taxon>Bacillati</taxon>
        <taxon>Bacillota</taxon>
        <taxon>Clostridia</taxon>
        <taxon>Eubacteriales</taxon>
        <taxon>Eubacteriaceae</taxon>
        <taxon>Acetobacterium</taxon>
    </lineage>
</organism>
<dbReference type="Pfam" id="PF00535">
    <property type="entry name" value="Glycos_transf_2"/>
    <property type="match status" value="1"/>
</dbReference>
<evidence type="ECO:0000259" key="5">
    <source>
        <dbReference type="Pfam" id="PF00535"/>
    </source>
</evidence>
<feature type="domain" description="Glycosyltransferase 2-like" evidence="5">
    <location>
        <begin position="9"/>
        <end position="133"/>
    </location>
</feature>